<dbReference type="SUPFAM" id="SSF49785">
    <property type="entry name" value="Galactose-binding domain-like"/>
    <property type="match status" value="2"/>
</dbReference>
<organism evidence="2 3">
    <name type="scientific">Ralstonia solanacearum K60</name>
    <dbReference type="NCBI Taxonomy" id="1091042"/>
    <lineage>
        <taxon>Bacteria</taxon>
        <taxon>Pseudomonadati</taxon>
        <taxon>Pseudomonadota</taxon>
        <taxon>Betaproteobacteria</taxon>
        <taxon>Burkholderiales</taxon>
        <taxon>Burkholderiaceae</taxon>
        <taxon>Ralstonia</taxon>
        <taxon>Ralstonia solanacearum species complex</taxon>
    </lineage>
</organism>
<dbReference type="Proteomes" id="UP000216164">
    <property type="component" value="Unassembled WGS sequence"/>
</dbReference>
<name>A0AAP7ZN42_RALSL</name>
<dbReference type="PROSITE" id="PS50022">
    <property type="entry name" value="FA58C_3"/>
    <property type="match status" value="1"/>
</dbReference>
<feature type="domain" description="F5/8 type C" evidence="1">
    <location>
        <begin position="99"/>
        <end position="236"/>
    </location>
</feature>
<comment type="caution">
    <text evidence="2">The sequence shown here is derived from an EMBL/GenBank/DDBJ whole genome shotgun (WGS) entry which is preliminary data.</text>
</comment>
<sequence>MYCAKCSASIFRNTFSCFHPRGNGSPMRMLVSQNPAGQTTHVVTGGMSPAPTGVLQTVSRNTVDGQWLEVSLDTAVSVRYIRITTTGSPSWVSWHELEFYRPAVLPALTRIVPAGVSASGTYGSNAPGQAIDGNNDTPWTATSAPQWIEVDLGAVVPLKKIRLLTSQNPAGQTTHVIKGDTVPAPGRELKVLSGNTADKQWLESSWEGAPVNVRHVRIQTMSSPSWVSWHELEFYR</sequence>
<dbReference type="Pfam" id="PF00754">
    <property type="entry name" value="F5_F8_type_C"/>
    <property type="match status" value="1"/>
</dbReference>
<evidence type="ECO:0000313" key="2">
    <source>
        <dbReference type="EMBL" id="OYQ13518.1"/>
    </source>
</evidence>
<evidence type="ECO:0000259" key="1">
    <source>
        <dbReference type="PROSITE" id="PS50022"/>
    </source>
</evidence>
<proteinExistence type="predicted"/>
<accession>A0AAP7ZN42</accession>
<dbReference type="AlphaFoldDB" id="A0AAP7ZN42"/>
<dbReference type="InterPro" id="IPR008979">
    <property type="entry name" value="Galactose-bd-like_sf"/>
</dbReference>
<evidence type="ECO:0000313" key="3">
    <source>
        <dbReference type="Proteomes" id="UP000216164"/>
    </source>
</evidence>
<dbReference type="Gene3D" id="2.60.120.260">
    <property type="entry name" value="Galactose-binding domain-like"/>
    <property type="match status" value="2"/>
</dbReference>
<protein>
    <recommendedName>
        <fullName evidence="1">F5/8 type C domain-containing protein</fullName>
    </recommendedName>
</protein>
<dbReference type="InterPro" id="IPR000421">
    <property type="entry name" value="FA58C"/>
</dbReference>
<dbReference type="EMBL" id="NCTK01000001">
    <property type="protein sequence ID" value="OYQ13518.1"/>
    <property type="molecule type" value="Genomic_DNA"/>
</dbReference>
<reference evidence="2 3" key="1">
    <citation type="submission" date="2017-04" db="EMBL/GenBank/DDBJ databases">
        <title>Genome Announcement: Closed genomes of Ralstonia solanacearum strains K60, UW551, and UW700.</title>
        <authorList>
            <person name="Hayes M."/>
            <person name="Macintyre A.M."/>
            <person name="Allen C."/>
        </authorList>
    </citation>
    <scope>NUCLEOTIDE SEQUENCE [LARGE SCALE GENOMIC DNA]</scope>
    <source>
        <strain evidence="2 3">UW25</strain>
    </source>
</reference>
<gene>
    <name evidence="2" type="ORF">B7R77_09790</name>
</gene>